<protein>
    <submittedName>
        <fullName evidence="2">Uncharacterized protein</fullName>
    </submittedName>
</protein>
<gene>
    <name evidence="2" type="ORF">AKJ62_02025</name>
</gene>
<feature type="coiled-coil region" evidence="1">
    <location>
        <begin position="42"/>
        <end position="73"/>
    </location>
</feature>
<organism evidence="2 3">
    <name type="scientific">candidate division MSBL1 archaeon SCGC-AAA259D14</name>
    <dbReference type="NCBI Taxonomy" id="1698261"/>
    <lineage>
        <taxon>Archaea</taxon>
        <taxon>Methanobacteriati</taxon>
        <taxon>Methanobacteriota</taxon>
        <taxon>candidate division MSBL1</taxon>
    </lineage>
</organism>
<evidence type="ECO:0000313" key="2">
    <source>
        <dbReference type="EMBL" id="KXA89969.1"/>
    </source>
</evidence>
<reference evidence="2 3" key="1">
    <citation type="journal article" date="2016" name="Sci. Rep.">
        <title>Metabolic traits of an uncultured archaeal lineage -MSBL1- from brine pools of the Red Sea.</title>
        <authorList>
            <person name="Mwirichia R."/>
            <person name="Alam I."/>
            <person name="Rashid M."/>
            <person name="Vinu M."/>
            <person name="Ba-Alawi W."/>
            <person name="Anthony Kamau A."/>
            <person name="Kamanda Ngugi D."/>
            <person name="Goker M."/>
            <person name="Klenk H.P."/>
            <person name="Bajic V."/>
            <person name="Stingl U."/>
        </authorList>
    </citation>
    <scope>NUCLEOTIDE SEQUENCE [LARGE SCALE GENOMIC DNA]</scope>
    <source>
        <strain evidence="2">SCGC-AAA259D14</strain>
    </source>
</reference>
<keyword evidence="3" id="KW-1185">Reference proteome</keyword>
<evidence type="ECO:0000313" key="3">
    <source>
        <dbReference type="Proteomes" id="UP000070589"/>
    </source>
</evidence>
<evidence type="ECO:0000256" key="1">
    <source>
        <dbReference type="SAM" id="Coils"/>
    </source>
</evidence>
<dbReference type="Proteomes" id="UP000070589">
    <property type="component" value="Unassembled WGS sequence"/>
</dbReference>
<proteinExistence type="predicted"/>
<sequence>MPNMTIRIPEDLKKEINNHPEINWSEVARQSMWSYIRKLEVAEKIASESKLAEQEAEELSKNLKHDIAEHYRETA</sequence>
<name>A0A133U6Z7_9EURY</name>
<comment type="caution">
    <text evidence="2">The sequence shown here is derived from an EMBL/GenBank/DDBJ whole genome shotgun (WGS) entry which is preliminary data.</text>
</comment>
<accession>A0A133U6Z7</accession>
<keyword evidence="1" id="KW-0175">Coiled coil</keyword>
<dbReference type="EMBL" id="LHXL01000017">
    <property type="protein sequence ID" value="KXA89969.1"/>
    <property type="molecule type" value="Genomic_DNA"/>
</dbReference>
<dbReference type="AlphaFoldDB" id="A0A133U6Z7"/>